<sequence length="591" mass="64909">MDDVKECRICHKGDIYGVKGVMLTCGQCKRHTHHSCLVPPMTDGHLVILLKAVTGPAAPQFGHPKVWMCPRCFSRNPEAANKTVIGKELCKSKEQSSSVHVSQPGPSAWRKARAYTPSRIVPSAHVQDSRKTVLVADEDVDVEIIDLEAPLASSHSTAFSTQRTMENDVMVLDSDDDVQVISGPTLDSSSSRQTSRVPPRRTRVDEINRAQTLVSRSDSSTATAPQAISPAIVPPPDNESSHVSAGSSYSGQANPLVNSSRSRRRKVINAYYQSDSSEGTSDERHTPEKRPRLSANGHSTLVSQERLSADAPPPLTVTSADIRMIHAKLRAEGKIAPLPTNYYSINRDKSKQRWSRSSSTAQRPGSSTPATGSAAEIRSHRRVPHIPSDDSDMEELPTRLTSREYTQGVKDKGRARTPLFMLESDNEQLPSGPHSPPRLGTDVKGKGRARSDSDEEEQVAVKLEALENLGLGSESRPESGGAGAGKKTPVPDPTEMFAPQAWTAYHQTMEGDENEDVRALSNDKFRIVEKNENDEISVKRKANLHGILRLRMNTPEREELIGSAGVQLVKRRDRFQLTSQAIKKEIPSWML</sequence>
<accession>A0ACB8TS02</accession>
<evidence type="ECO:0000313" key="1">
    <source>
        <dbReference type="EMBL" id="KAI0084790.1"/>
    </source>
</evidence>
<gene>
    <name evidence="1" type="ORF">BDY19DRAFT_476656</name>
</gene>
<keyword evidence="2" id="KW-1185">Reference proteome</keyword>
<reference evidence="1" key="1">
    <citation type="journal article" date="2021" name="Environ. Microbiol.">
        <title>Gene family expansions and transcriptome signatures uncover fungal adaptations to wood decay.</title>
        <authorList>
            <person name="Hage H."/>
            <person name="Miyauchi S."/>
            <person name="Viragh M."/>
            <person name="Drula E."/>
            <person name="Min B."/>
            <person name="Chaduli D."/>
            <person name="Navarro D."/>
            <person name="Favel A."/>
            <person name="Norest M."/>
            <person name="Lesage-Meessen L."/>
            <person name="Balint B."/>
            <person name="Merenyi Z."/>
            <person name="de Eugenio L."/>
            <person name="Morin E."/>
            <person name="Martinez A.T."/>
            <person name="Baldrian P."/>
            <person name="Stursova M."/>
            <person name="Martinez M.J."/>
            <person name="Novotny C."/>
            <person name="Magnuson J.K."/>
            <person name="Spatafora J.W."/>
            <person name="Maurice S."/>
            <person name="Pangilinan J."/>
            <person name="Andreopoulos W."/>
            <person name="LaButti K."/>
            <person name="Hundley H."/>
            <person name="Na H."/>
            <person name="Kuo A."/>
            <person name="Barry K."/>
            <person name="Lipzen A."/>
            <person name="Henrissat B."/>
            <person name="Riley R."/>
            <person name="Ahrendt S."/>
            <person name="Nagy L.G."/>
            <person name="Grigoriev I.V."/>
            <person name="Martin F."/>
            <person name="Rosso M.N."/>
        </authorList>
    </citation>
    <scope>NUCLEOTIDE SEQUENCE</scope>
    <source>
        <strain evidence="1">CBS 384.51</strain>
    </source>
</reference>
<dbReference type="EMBL" id="MU274938">
    <property type="protein sequence ID" value="KAI0084790.1"/>
    <property type="molecule type" value="Genomic_DNA"/>
</dbReference>
<name>A0ACB8TS02_9APHY</name>
<proteinExistence type="predicted"/>
<organism evidence="1 2">
    <name type="scientific">Irpex rosettiformis</name>
    <dbReference type="NCBI Taxonomy" id="378272"/>
    <lineage>
        <taxon>Eukaryota</taxon>
        <taxon>Fungi</taxon>
        <taxon>Dikarya</taxon>
        <taxon>Basidiomycota</taxon>
        <taxon>Agaricomycotina</taxon>
        <taxon>Agaricomycetes</taxon>
        <taxon>Polyporales</taxon>
        <taxon>Irpicaceae</taxon>
        <taxon>Irpex</taxon>
    </lineage>
</organism>
<evidence type="ECO:0000313" key="2">
    <source>
        <dbReference type="Proteomes" id="UP001055072"/>
    </source>
</evidence>
<protein>
    <submittedName>
        <fullName evidence="1">Uncharacterized protein</fullName>
    </submittedName>
</protein>
<dbReference type="Proteomes" id="UP001055072">
    <property type="component" value="Unassembled WGS sequence"/>
</dbReference>
<comment type="caution">
    <text evidence="1">The sequence shown here is derived from an EMBL/GenBank/DDBJ whole genome shotgun (WGS) entry which is preliminary data.</text>
</comment>